<dbReference type="Proteomes" id="UP000483261">
    <property type="component" value="Unassembled WGS sequence"/>
</dbReference>
<protein>
    <recommendedName>
        <fullName evidence="4">Glycosyltransferase RgtA/B/C/D-like domain-containing protein</fullName>
    </recommendedName>
</protein>
<feature type="transmembrane region" description="Helical" evidence="1">
    <location>
        <begin position="104"/>
        <end position="121"/>
    </location>
</feature>
<evidence type="ECO:0008006" key="4">
    <source>
        <dbReference type="Google" id="ProtNLM"/>
    </source>
</evidence>
<feature type="transmembrane region" description="Helical" evidence="1">
    <location>
        <begin position="23"/>
        <end position="44"/>
    </location>
</feature>
<keyword evidence="1" id="KW-0812">Transmembrane</keyword>
<keyword evidence="1" id="KW-1133">Transmembrane helix</keyword>
<feature type="transmembrane region" description="Helical" evidence="1">
    <location>
        <begin position="233"/>
        <end position="253"/>
    </location>
</feature>
<evidence type="ECO:0000313" key="3">
    <source>
        <dbReference type="Proteomes" id="UP000483261"/>
    </source>
</evidence>
<reference evidence="2 3" key="1">
    <citation type="submission" date="2020-02" db="EMBL/GenBank/DDBJ databases">
        <title>Whole-genome analyses of novel actinobacteria.</title>
        <authorList>
            <person name="Sahin N."/>
        </authorList>
    </citation>
    <scope>NUCLEOTIDE SEQUENCE [LARGE SCALE GENOMIC DNA]</scope>
    <source>
        <strain evidence="2 3">KC13</strain>
    </source>
</reference>
<keyword evidence="1" id="KW-0472">Membrane</keyword>
<feature type="transmembrane region" description="Helical" evidence="1">
    <location>
        <begin position="51"/>
        <end position="72"/>
    </location>
</feature>
<feature type="transmembrane region" description="Helical" evidence="1">
    <location>
        <begin position="315"/>
        <end position="333"/>
    </location>
</feature>
<gene>
    <name evidence="2" type="ORF">G5C66_10700</name>
</gene>
<sequence length="455" mass="47294">MVAEQWQPGRSLYGDYWVDRPPLLLWLFTIAGYLGSVEATTSGLVAPGLKVLGAVAGGLSVALTGVLASLVSPGSRPTLLTTVVLAAALVSSPLLGMPAVNGELLAVPLVLLGLVCAVTAMRGPWGWRTAVLAAAAGASGMAAALVKQNFIDVFVFTAVLVAISHPHVPRLWARAATFAGGAAASLGAAVAGAGAQGTSVPELWDAVVVFRTHAADLIEASASSATAARGVQLVTASLGSGVAVVLVIAVAAVVARRSPLALPVLAMTAWELVAIAAGGSYWLHYLTGIVPGLVLLVATAGFDPARRSGLALRSAVAYAVVAALVVWTLVALAPPQQTPESRVSTYLREHAHPSDGVVVGFGHPEIIAASGLDSPYENLWSLPARVRDPHLTHLHSVLAGGSAPRWVVVDGDSLDTWGLDGDHAQQYLRRHYVERVSYDDWHIWQRRSTSVTVRR</sequence>
<evidence type="ECO:0000313" key="2">
    <source>
        <dbReference type="EMBL" id="NGN93203.1"/>
    </source>
</evidence>
<feature type="transmembrane region" description="Helical" evidence="1">
    <location>
        <begin position="283"/>
        <end position="303"/>
    </location>
</feature>
<evidence type="ECO:0000256" key="1">
    <source>
        <dbReference type="SAM" id="Phobius"/>
    </source>
</evidence>
<accession>A0A6M1QTK6</accession>
<organism evidence="2 3">
    <name type="scientific">Nocardioides turkmenicus</name>
    <dbReference type="NCBI Taxonomy" id="2711220"/>
    <lineage>
        <taxon>Bacteria</taxon>
        <taxon>Bacillati</taxon>
        <taxon>Actinomycetota</taxon>
        <taxon>Actinomycetes</taxon>
        <taxon>Propionibacteriales</taxon>
        <taxon>Nocardioidaceae</taxon>
        <taxon>Nocardioides</taxon>
    </lineage>
</organism>
<dbReference type="AlphaFoldDB" id="A0A6M1QTK6"/>
<proteinExistence type="predicted"/>
<dbReference type="EMBL" id="JAALAA010000008">
    <property type="protein sequence ID" value="NGN93203.1"/>
    <property type="molecule type" value="Genomic_DNA"/>
</dbReference>
<keyword evidence="3" id="KW-1185">Reference proteome</keyword>
<feature type="transmembrane region" description="Helical" evidence="1">
    <location>
        <begin position="78"/>
        <end position="97"/>
    </location>
</feature>
<name>A0A6M1QTK6_9ACTN</name>
<comment type="caution">
    <text evidence="2">The sequence shown here is derived from an EMBL/GenBank/DDBJ whole genome shotgun (WGS) entry which is preliminary data.</text>
</comment>